<dbReference type="Pfam" id="PF01261">
    <property type="entry name" value="AP_endonuc_2"/>
    <property type="match status" value="1"/>
</dbReference>
<evidence type="ECO:0000313" key="4">
    <source>
        <dbReference type="Proteomes" id="UP000509346"/>
    </source>
</evidence>
<evidence type="ECO:0000256" key="1">
    <source>
        <dbReference type="ARBA" id="ARBA00023235"/>
    </source>
</evidence>
<dbReference type="InterPro" id="IPR050417">
    <property type="entry name" value="Sugar_Epim/Isomerase"/>
</dbReference>
<dbReference type="RefSeq" id="WP_179918709.1">
    <property type="nucleotide sequence ID" value="NZ_CP058909.1"/>
</dbReference>
<dbReference type="PIRSF" id="PIRSF006241">
    <property type="entry name" value="HyI"/>
    <property type="match status" value="1"/>
</dbReference>
<dbReference type="InterPro" id="IPR013022">
    <property type="entry name" value="Xyl_isomerase-like_TIM-brl"/>
</dbReference>
<dbReference type="Proteomes" id="UP000509346">
    <property type="component" value="Chromosome"/>
</dbReference>
<sequence length="265" mass="27745">MVEFAANAGIVADDGETVVDGIERAADLGVDAVEFFDWESADLDAVRGAADEHGVEIAGVLAAGAGSNIDDRDAPAAVNPYDRETAVADIERSLDAAAEVGADCLIVTVGPDQGGFARDTQRRALERVLAEVAPAAEDAGVTVVIEPLNTVVDHPGYFLESSREAFDITRSVGSDRVKVLFDAYHQQITEGDVIRNLTGNVDQVGHVHVADNPGRTEPGSGEMAYANVFDALDGAGYDGYVGMEFFATSDGTSLAEGIRGTLELD</sequence>
<evidence type="ECO:0000259" key="2">
    <source>
        <dbReference type="Pfam" id="PF01261"/>
    </source>
</evidence>
<dbReference type="AlphaFoldDB" id="A0A7D5SX80"/>
<dbReference type="OrthoDB" id="372143at2157"/>
<organism evidence="3 4">
    <name type="scientific">Halosimplex pelagicum</name>
    <dbReference type="NCBI Taxonomy" id="869886"/>
    <lineage>
        <taxon>Archaea</taxon>
        <taxon>Methanobacteriati</taxon>
        <taxon>Methanobacteriota</taxon>
        <taxon>Stenosarchaea group</taxon>
        <taxon>Halobacteria</taxon>
        <taxon>Halobacteriales</taxon>
        <taxon>Haloarculaceae</taxon>
        <taxon>Halosimplex</taxon>
    </lineage>
</organism>
<keyword evidence="1" id="KW-0413">Isomerase</keyword>
<feature type="domain" description="Xylose isomerase-like TIM barrel" evidence="2">
    <location>
        <begin position="22"/>
        <end position="258"/>
    </location>
</feature>
<dbReference type="InterPro" id="IPR036237">
    <property type="entry name" value="Xyl_isomerase-like_sf"/>
</dbReference>
<name>A0A7D5SX80_9EURY</name>
<reference evidence="3 4" key="1">
    <citation type="submission" date="2020-07" db="EMBL/GenBank/DDBJ databases">
        <title>Halosimplex litoreum sp. nov. and Halosimplex rubrum sp. nov., isolated from different salt environments.</title>
        <authorList>
            <person name="Cui H."/>
        </authorList>
    </citation>
    <scope>NUCLEOTIDE SEQUENCE [LARGE SCALE GENOMIC DNA]</scope>
    <source>
        <strain evidence="3 4">R2</strain>
    </source>
</reference>
<dbReference type="PANTHER" id="PTHR43489:SF3">
    <property type="entry name" value="XYLOSE ISOMERASE DOMAIN PROTEIN TIM BARREL"/>
    <property type="match status" value="1"/>
</dbReference>
<dbReference type="GO" id="GO:0016853">
    <property type="term" value="F:isomerase activity"/>
    <property type="evidence" value="ECO:0007669"/>
    <property type="project" value="UniProtKB-KW"/>
</dbReference>
<dbReference type="InterPro" id="IPR026040">
    <property type="entry name" value="HyI-like"/>
</dbReference>
<dbReference type="KEGG" id="hpel:HZS54_19430"/>
<protein>
    <submittedName>
        <fullName evidence="3">TIM barrel protein</fullName>
    </submittedName>
</protein>
<keyword evidence="4" id="KW-1185">Reference proteome</keyword>
<dbReference type="GeneID" id="56084809"/>
<dbReference type="SUPFAM" id="SSF51658">
    <property type="entry name" value="Xylose isomerase-like"/>
    <property type="match status" value="1"/>
</dbReference>
<dbReference type="PANTHER" id="PTHR43489">
    <property type="entry name" value="ISOMERASE"/>
    <property type="match status" value="1"/>
</dbReference>
<dbReference type="EMBL" id="CP058909">
    <property type="protein sequence ID" value="QLH83667.1"/>
    <property type="molecule type" value="Genomic_DNA"/>
</dbReference>
<gene>
    <name evidence="3" type="ORF">HZS54_19430</name>
</gene>
<proteinExistence type="predicted"/>
<evidence type="ECO:0000313" key="3">
    <source>
        <dbReference type="EMBL" id="QLH83667.1"/>
    </source>
</evidence>
<dbReference type="Gene3D" id="3.20.20.150">
    <property type="entry name" value="Divalent-metal-dependent TIM barrel enzymes"/>
    <property type="match status" value="1"/>
</dbReference>
<accession>A0A7D5SX80</accession>